<dbReference type="EMBL" id="KE747809">
    <property type="protein sequence ID" value="RMZ66571.1"/>
    <property type="molecule type" value="Genomic_DNA"/>
</dbReference>
<dbReference type="AlphaFoldDB" id="A0A3M7LWH7"/>
<gene>
    <name evidence="1" type="ORF">GMOD_00001917</name>
</gene>
<name>A0A3M7LWH7_9PLEO</name>
<keyword evidence="2" id="KW-1185">Reference proteome</keyword>
<accession>A0A3M7LWH7</accession>
<keyword evidence="1" id="KW-0326">Glycosidase</keyword>
<evidence type="ECO:0000313" key="2">
    <source>
        <dbReference type="Proteomes" id="UP000265663"/>
    </source>
</evidence>
<dbReference type="OrthoDB" id="4138492at2759"/>
<dbReference type="GO" id="GO:0016798">
    <property type="term" value="F:hydrolase activity, acting on glycosyl bonds"/>
    <property type="evidence" value="ECO:0007669"/>
    <property type="project" value="UniProtKB-KW"/>
</dbReference>
<protein>
    <submittedName>
        <fullName evidence="1">Six-hairpin glycosidase</fullName>
    </submittedName>
</protein>
<keyword evidence="1" id="KW-0378">Hydrolase</keyword>
<organism evidence="1 2">
    <name type="scientific">Pyrenophora seminiperda CCB06</name>
    <dbReference type="NCBI Taxonomy" id="1302712"/>
    <lineage>
        <taxon>Eukaryota</taxon>
        <taxon>Fungi</taxon>
        <taxon>Dikarya</taxon>
        <taxon>Ascomycota</taxon>
        <taxon>Pezizomycotina</taxon>
        <taxon>Dothideomycetes</taxon>
        <taxon>Pleosporomycetidae</taxon>
        <taxon>Pleosporales</taxon>
        <taxon>Pleosporineae</taxon>
        <taxon>Pleosporaceae</taxon>
        <taxon>Pyrenophora</taxon>
    </lineage>
</organism>
<evidence type="ECO:0000313" key="1">
    <source>
        <dbReference type="EMBL" id="RMZ66571.1"/>
    </source>
</evidence>
<proteinExistence type="predicted"/>
<dbReference type="Proteomes" id="UP000265663">
    <property type="component" value="Unassembled WGS sequence"/>
</dbReference>
<reference evidence="1 2" key="1">
    <citation type="journal article" date="2014" name="PLoS ONE">
        <title>De novo Genome Assembly of the Fungal Plant Pathogen Pyrenophora semeniperda.</title>
        <authorList>
            <person name="Soliai M.M."/>
            <person name="Meyer S.E."/>
            <person name="Udall J.A."/>
            <person name="Elzinga D.E."/>
            <person name="Hermansen R.A."/>
            <person name="Bodily P.M."/>
            <person name="Hart A.A."/>
            <person name="Coleman C.E."/>
        </authorList>
    </citation>
    <scope>NUCLEOTIDE SEQUENCE [LARGE SCALE GENOMIC DNA]</scope>
    <source>
        <strain evidence="1 2">CCB06</strain>
        <tissue evidence="1">Mycelium</tissue>
    </source>
</reference>
<sequence>MLSASLLEKVLARAQETAAHSWEYGVVFEALLEYYDPHLSVFREKTINSESDVEHVKALQYVKQFIRTDSTSLCEGNGMP</sequence>